<protein>
    <recommendedName>
        <fullName evidence="1">Immunity protein Imm33 domain-containing protein</fullName>
    </recommendedName>
</protein>
<accession>A0ABP8MSK6</accession>
<name>A0ABP8MSK6_9BACT</name>
<dbReference type="Pfam" id="PF09951">
    <property type="entry name" value="Imm33"/>
    <property type="match status" value="1"/>
</dbReference>
<sequence length="112" mass="13039">MNKKKYKIKEGDIKKILGTDMGCIASDMITVEGMVVGYMYREEPVEEYDSGWRFFSGQEDDNYVDNPDNFSFYKLNTIANYDLLVIGYLNFPVGSSFERSREADKFLKNRNL</sequence>
<dbReference type="PANTHER" id="PTHR38743">
    <property type="entry name" value="SIMILAR TO GLYOXYLASE I FAMILY PROTEIN"/>
    <property type="match status" value="1"/>
</dbReference>
<dbReference type="PANTHER" id="PTHR38743:SF2">
    <property type="entry name" value="DUF2185 DOMAIN-CONTAINING PROTEIN"/>
    <property type="match status" value="1"/>
</dbReference>
<dbReference type="InterPro" id="IPR018689">
    <property type="entry name" value="Imm33_dom"/>
</dbReference>
<comment type="caution">
    <text evidence="2">The sequence shown here is derived from an EMBL/GenBank/DDBJ whole genome shotgun (WGS) entry which is preliminary data.</text>
</comment>
<dbReference type="RefSeq" id="WP_344825117.1">
    <property type="nucleotide sequence ID" value="NZ_BAABEZ010000022.1"/>
</dbReference>
<reference evidence="3" key="1">
    <citation type="journal article" date="2019" name="Int. J. Syst. Evol. Microbiol.">
        <title>The Global Catalogue of Microorganisms (GCM) 10K type strain sequencing project: providing services to taxonomists for standard genome sequencing and annotation.</title>
        <authorList>
            <consortium name="The Broad Institute Genomics Platform"/>
            <consortium name="The Broad Institute Genome Sequencing Center for Infectious Disease"/>
            <person name="Wu L."/>
            <person name="Ma J."/>
        </authorList>
    </citation>
    <scope>NUCLEOTIDE SEQUENCE [LARGE SCALE GENOMIC DNA]</scope>
    <source>
        <strain evidence="3">JCM 31921</strain>
    </source>
</reference>
<dbReference type="Proteomes" id="UP001501410">
    <property type="component" value="Unassembled WGS sequence"/>
</dbReference>
<evidence type="ECO:0000259" key="1">
    <source>
        <dbReference type="Pfam" id="PF09951"/>
    </source>
</evidence>
<evidence type="ECO:0000313" key="3">
    <source>
        <dbReference type="Proteomes" id="UP001501410"/>
    </source>
</evidence>
<gene>
    <name evidence="2" type="ORF">GCM10023092_16090</name>
</gene>
<proteinExistence type="predicted"/>
<organism evidence="2 3">
    <name type="scientific">Rurimicrobium arvi</name>
    <dbReference type="NCBI Taxonomy" id="2049916"/>
    <lineage>
        <taxon>Bacteria</taxon>
        <taxon>Pseudomonadati</taxon>
        <taxon>Bacteroidota</taxon>
        <taxon>Chitinophagia</taxon>
        <taxon>Chitinophagales</taxon>
        <taxon>Chitinophagaceae</taxon>
        <taxon>Rurimicrobium</taxon>
    </lineage>
</organism>
<evidence type="ECO:0000313" key="2">
    <source>
        <dbReference type="EMBL" id="GAA4454286.1"/>
    </source>
</evidence>
<keyword evidence="3" id="KW-1185">Reference proteome</keyword>
<feature type="domain" description="Immunity protein Imm33" evidence="1">
    <location>
        <begin position="23"/>
        <end position="107"/>
    </location>
</feature>
<dbReference type="EMBL" id="BAABEZ010000022">
    <property type="protein sequence ID" value="GAA4454286.1"/>
    <property type="molecule type" value="Genomic_DNA"/>
</dbReference>